<reference evidence="2 3" key="1">
    <citation type="submission" date="2023-07" db="EMBL/GenBank/DDBJ databases">
        <title>Sorghum-associated microbial communities from plants grown in Nebraska, USA.</title>
        <authorList>
            <person name="Schachtman D."/>
        </authorList>
    </citation>
    <scope>NUCLEOTIDE SEQUENCE [LARGE SCALE GENOMIC DNA]</scope>
    <source>
        <strain evidence="2 3">DS2154</strain>
    </source>
</reference>
<sequence length="313" mass="33305">MQFKVTEAAFEGFRLVRREPRTIAIWAVFSLVASAALISAMIASGFGRFMGASTQGTMTTEALTGFFVGELIAIGGGLLIASIMGAAVYRAILRPAEAPLTRLRLGGDELRLMLLSVIMGVVFTGLLIAMVIPVALLGVAIGVAGFMGGQGGAEPHVGAMAGIVLVVLLGYLLIFAGLVFFAVRLSLAGVMTFAERRLRVFESWRLTKGRFWRLLGCYGLAVVLMLPIYMVMMTLYFAVTFAFSGGDVGRAMGEIAQPDMTSVAAYFNPARIVYLVLAGAMGGVLNAVMYAPAAAVYREIAETRPENQAEVFS</sequence>
<evidence type="ECO:0000313" key="3">
    <source>
        <dbReference type="Proteomes" id="UP001262754"/>
    </source>
</evidence>
<feature type="transmembrane region" description="Helical" evidence="1">
    <location>
        <begin position="272"/>
        <end position="297"/>
    </location>
</feature>
<keyword evidence="1" id="KW-0472">Membrane</keyword>
<keyword evidence="1" id="KW-0812">Transmembrane</keyword>
<organism evidence="2 3">
    <name type="scientific">Caulobacter rhizosphaerae</name>
    <dbReference type="NCBI Taxonomy" id="2010972"/>
    <lineage>
        <taxon>Bacteria</taxon>
        <taxon>Pseudomonadati</taxon>
        <taxon>Pseudomonadota</taxon>
        <taxon>Alphaproteobacteria</taxon>
        <taxon>Caulobacterales</taxon>
        <taxon>Caulobacteraceae</taxon>
        <taxon>Caulobacter</taxon>
    </lineage>
</organism>
<feature type="transmembrane region" description="Helical" evidence="1">
    <location>
        <begin position="161"/>
        <end position="194"/>
    </location>
</feature>
<name>A0ABU1MVC6_9CAUL</name>
<keyword evidence="3" id="KW-1185">Reference proteome</keyword>
<protein>
    <recommendedName>
        <fullName evidence="4">Glycerophosphoryl diester phosphodiesterase family protein</fullName>
    </recommendedName>
</protein>
<comment type="caution">
    <text evidence="2">The sequence shown here is derived from an EMBL/GenBank/DDBJ whole genome shotgun (WGS) entry which is preliminary data.</text>
</comment>
<evidence type="ECO:0008006" key="4">
    <source>
        <dbReference type="Google" id="ProtNLM"/>
    </source>
</evidence>
<feature type="transmembrane region" description="Helical" evidence="1">
    <location>
        <begin position="23"/>
        <end position="46"/>
    </location>
</feature>
<gene>
    <name evidence="2" type="ORF">J2800_000868</name>
</gene>
<feature type="transmembrane region" description="Helical" evidence="1">
    <location>
        <begin position="215"/>
        <end position="239"/>
    </location>
</feature>
<evidence type="ECO:0000313" key="2">
    <source>
        <dbReference type="EMBL" id="MDR6530144.1"/>
    </source>
</evidence>
<keyword evidence="1" id="KW-1133">Transmembrane helix</keyword>
<dbReference type="Proteomes" id="UP001262754">
    <property type="component" value="Unassembled WGS sequence"/>
</dbReference>
<dbReference type="EMBL" id="JAVDRL010000002">
    <property type="protein sequence ID" value="MDR6530144.1"/>
    <property type="molecule type" value="Genomic_DNA"/>
</dbReference>
<proteinExistence type="predicted"/>
<dbReference type="RefSeq" id="WP_310029422.1">
    <property type="nucleotide sequence ID" value="NZ_JAVDRL010000002.1"/>
</dbReference>
<evidence type="ECO:0000256" key="1">
    <source>
        <dbReference type="SAM" id="Phobius"/>
    </source>
</evidence>
<feature type="transmembrane region" description="Helical" evidence="1">
    <location>
        <begin position="112"/>
        <end position="141"/>
    </location>
</feature>
<feature type="transmembrane region" description="Helical" evidence="1">
    <location>
        <begin position="66"/>
        <end position="92"/>
    </location>
</feature>
<accession>A0ABU1MVC6</accession>